<dbReference type="Proteomes" id="UP000766904">
    <property type="component" value="Unassembled WGS sequence"/>
</dbReference>
<dbReference type="EMBL" id="PHNJ01000013">
    <property type="protein sequence ID" value="TYL36921.1"/>
    <property type="molecule type" value="Genomic_DNA"/>
</dbReference>
<evidence type="ECO:0000313" key="2">
    <source>
        <dbReference type="EMBL" id="TYL36921.1"/>
    </source>
</evidence>
<evidence type="ECO:0000256" key="1">
    <source>
        <dbReference type="SAM" id="Phobius"/>
    </source>
</evidence>
<gene>
    <name evidence="2" type="ORF">CV102_19365</name>
</gene>
<dbReference type="AlphaFoldDB" id="A0A8J8TNQ6"/>
<keyword evidence="1" id="KW-0812">Transmembrane</keyword>
<dbReference type="OrthoDB" id="205792at2157"/>
<reference evidence="2" key="1">
    <citation type="submission" date="2017-11" db="EMBL/GenBank/DDBJ databases">
        <authorList>
            <person name="Kajale S.C."/>
            <person name="Sharma A."/>
        </authorList>
    </citation>
    <scope>NUCLEOTIDE SEQUENCE</scope>
    <source>
        <strain evidence="2">LS1_42</strain>
    </source>
</reference>
<keyword evidence="3" id="KW-1185">Reference proteome</keyword>
<keyword evidence="1" id="KW-0472">Membrane</keyword>
<protein>
    <submittedName>
        <fullName evidence="2">Uncharacterized protein</fullName>
    </submittedName>
</protein>
<feature type="transmembrane region" description="Helical" evidence="1">
    <location>
        <begin position="79"/>
        <end position="98"/>
    </location>
</feature>
<comment type="caution">
    <text evidence="2">The sequence shown here is derived from an EMBL/GenBank/DDBJ whole genome shotgun (WGS) entry which is preliminary data.</text>
</comment>
<sequence length="182" mass="19200">MASRQQFQRLESFLDDGETTIDSYSTDDEVGVLTDRRVVQLATTGRDETTTVVNTTYLDRIGGAKIEHKTTPGVDQETVVSGIAALFLALVSIALLGVVDGGGLTGVLVVVGLSVGLIGLVLLIEAYHTPDGSVRIVLQAADGDAVWQTRLDEGQLEFAETLSKTVSNAHTPANSVTRTVGT</sequence>
<accession>A0A8J8TNQ6</accession>
<dbReference type="RefSeq" id="WP_148859667.1">
    <property type="nucleotide sequence ID" value="NZ_PHNJ01000013.1"/>
</dbReference>
<organism evidence="2 3">
    <name type="scientific">Natronococcus pandeyae</name>
    <dbReference type="NCBI Taxonomy" id="2055836"/>
    <lineage>
        <taxon>Archaea</taxon>
        <taxon>Methanobacteriati</taxon>
        <taxon>Methanobacteriota</taxon>
        <taxon>Stenosarchaea group</taxon>
        <taxon>Halobacteria</taxon>
        <taxon>Halobacteriales</taxon>
        <taxon>Natrialbaceae</taxon>
        <taxon>Natronococcus</taxon>
    </lineage>
</organism>
<proteinExistence type="predicted"/>
<keyword evidence="1" id="KW-1133">Transmembrane helix</keyword>
<evidence type="ECO:0000313" key="3">
    <source>
        <dbReference type="Proteomes" id="UP000766904"/>
    </source>
</evidence>
<name>A0A8J8TNQ6_9EURY</name>
<feature type="transmembrane region" description="Helical" evidence="1">
    <location>
        <begin position="104"/>
        <end position="124"/>
    </location>
</feature>